<name>A0A9W2YKT3_BIOGL</name>
<feature type="region of interest" description="Disordered" evidence="4">
    <location>
        <begin position="911"/>
        <end position="941"/>
    </location>
</feature>
<dbReference type="SUPFAM" id="SSF48403">
    <property type="entry name" value="Ankyrin repeat"/>
    <property type="match status" value="2"/>
</dbReference>
<evidence type="ECO:0000313" key="6">
    <source>
        <dbReference type="RefSeq" id="XP_055863387.1"/>
    </source>
</evidence>
<dbReference type="Pfam" id="PF00023">
    <property type="entry name" value="Ank"/>
    <property type="match status" value="2"/>
</dbReference>
<keyword evidence="1" id="KW-0677">Repeat</keyword>
<accession>A0A9W2YKT3</accession>
<feature type="repeat" description="ANK" evidence="3">
    <location>
        <begin position="561"/>
        <end position="593"/>
    </location>
</feature>
<dbReference type="RefSeq" id="XP_055863387.1">
    <property type="nucleotide sequence ID" value="XM_056007412.1"/>
</dbReference>
<evidence type="ECO:0000256" key="2">
    <source>
        <dbReference type="ARBA" id="ARBA00023043"/>
    </source>
</evidence>
<dbReference type="GeneID" id="106071423"/>
<feature type="repeat" description="ANK" evidence="3">
    <location>
        <begin position="73"/>
        <end position="105"/>
    </location>
</feature>
<dbReference type="AlphaFoldDB" id="A0A9W2YKT3"/>
<organism evidence="5 6">
    <name type="scientific">Biomphalaria glabrata</name>
    <name type="common">Bloodfluke planorb</name>
    <name type="synonym">Freshwater snail</name>
    <dbReference type="NCBI Taxonomy" id="6526"/>
    <lineage>
        <taxon>Eukaryota</taxon>
        <taxon>Metazoa</taxon>
        <taxon>Spiralia</taxon>
        <taxon>Lophotrochozoa</taxon>
        <taxon>Mollusca</taxon>
        <taxon>Gastropoda</taxon>
        <taxon>Heterobranchia</taxon>
        <taxon>Euthyneura</taxon>
        <taxon>Panpulmonata</taxon>
        <taxon>Hygrophila</taxon>
        <taxon>Lymnaeoidea</taxon>
        <taxon>Planorbidae</taxon>
        <taxon>Biomphalaria</taxon>
    </lineage>
</organism>
<protein>
    <submittedName>
        <fullName evidence="6">Ankyrin-2-like</fullName>
    </submittedName>
</protein>
<dbReference type="PRINTS" id="PR01415">
    <property type="entry name" value="ANKYRIN"/>
</dbReference>
<dbReference type="Proteomes" id="UP001165740">
    <property type="component" value="Chromosome 13"/>
</dbReference>
<dbReference type="PROSITE" id="PS50088">
    <property type="entry name" value="ANK_REPEAT"/>
    <property type="match status" value="6"/>
</dbReference>
<evidence type="ECO:0000256" key="1">
    <source>
        <dbReference type="ARBA" id="ARBA00022737"/>
    </source>
</evidence>
<proteinExistence type="predicted"/>
<feature type="repeat" description="ANK" evidence="3">
    <location>
        <begin position="45"/>
        <end position="72"/>
    </location>
</feature>
<sequence length="941" mass="103929">MAETSDKVELDDSILLRTKASGCSSEIFNLLTLCDFSDKALNWGVHQACNIGHAHLLQLLLQDGTRLELRDDNGNTPLILCSAKGFPGIVGQLLSMGADVNAKNKHGDTALMLATSVEVIHCLLEDRLLHIDDQNQTGNTALMLAIGKSHFQKVKLLINAGANPNREASQSGLTSRHGQLVNNSNESAFDMAKRMGVGKLLDLLYRAKLFNSNPLHLAAEENDFETCITLLQYNLIDKDETLNLQPDILCYILRQIQQREATLTTDVELVKKLCMLGMDVNICQCCTKSRVELVLNTGSYELAEILCAHGAQVTHDDLVSAVTGQHVQMIPLLVKYGAPINKYEPPGCLAYKGSALDIALENSFVAAAGILLSLGAKLDAQGAVTQALRKNNVQSLNFLMTECAEMTKSVIRQPQTFTQAVKSGNIQNIQLLLDAGLDINRVHINGTPIMSAARVEVVDFLLSKGADVNFKTTTTPLINALSYNCYDEIKSIFHYRLNAKELEEKIILLLDSFLKNGACLHDSDTYGNTALMKAVTISNTESVVLKYLLDKGAEVNRRNNDGFTALHVAAESNNVSCAKLLLEYGAVVNLKCQAGLTPLHQAVGNVNLVKLFLENHANVNAEDERGNTPLLLASKYFGDVEDVVKLLITHGSNVNHRNKWGMYPLWQATKLHNTKCLTLLLGAKADLGHDNKLCKSALSVLLNKWFPNEQTQRTAALLLEHAASAEFVRADIIHRLIAAGNDGILAQQLIKSGICPTDIVLKRTIFGWPETSVSPLAVSLMLDSLDFVRYFIENWYLTKSDVKLLSRNEDVLNYLEQHEARALPYLKEVSRQPMRLELLCFITVSSVLGSDESRRQKIRESKLPALLQDQLLFTKLEHKVLQALNVDNGFIFLHHLTKSLADQEEESDFYDMDEDFPGMNSSSESTPNSLNNSDMGDLELI</sequence>
<dbReference type="Gene3D" id="1.25.40.20">
    <property type="entry name" value="Ankyrin repeat-containing domain"/>
    <property type="match status" value="7"/>
</dbReference>
<feature type="repeat" description="ANK" evidence="3">
    <location>
        <begin position="137"/>
        <end position="169"/>
    </location>
</feature>
<evidence type="ECO:0000313" key="5">
    <source>
        <dbReference type="Proteomes" id="UP001165740"/>
    </source>
</evidence>
<dbReference type="SMART" id="SM00248">
    <property type="entry name" value="ANK"/>
    <property type="match status" value="14"/>
</dbReference>
<reference evidence="6" key="1">
    <citation type="submission" date="2025-08" db="UniProtKB">
        <authorList>
            <consortium name="RefSeq"/>
        </authorList>
    </citation>
    <scope>IDENTIFICATION</scope>
</reference>
<feature type="repeat" description="ANK" evidence="3">
    <location>
        <begin position="526"/>
        <end position="560"/>
    </location>
</feature>
<dbReference type="InterPro" id="IPR036770">
    <property type="entry name" value="Ankyrin_rpt-contain_sf"/>
</dbReference>
<evidence type="ECO:0000256" key="3">
    <source>
        <dbReference type="PROSITE-ProRule" id="PRU00023"/>
    </source>
</evidence>
<feature type="compositionally biased region" description="Polar residues" evidence="4">
    <location>
        <begin position="919"/>
        <end position="934"/>
    </location>
</feature>
<gene>
    <name evidence="6" type="primary">LOC106071423</name>
</gene>
<dbReference type="PROSITE" id="PS50297">
    <property type="entry name" value="ANK_REP_REGION"/>
    <property type="match status" value="5"/>
</dbReference>
<keyword evidence="5" id="KW-1185">Reference proteome</keyword>
<keyword evidence="2 3" id="KW-0040">ANK repeat</keyword>
<dbReference type="PANTHER" id="PTHR24126">
    <property type="entry name" value="ANKYRIN REPEAT, PH AND SEC7 DOMAIN CONTAINING PROTEIN SECG-RELATED"/>
    <property type="match status" value="1"/>
</dbReference>
<dbReference type="OrthoDB" id="445896at2759"/>
<evidence type="ECO:0000256" key="4">
    <source>
        <dbReference type="SAM" id="MobiDB-lite"/>
    </source>
</evidence>
<feature type="repeat" description="ANK" evidence="3">
    <location>
        <begin position="625"/>
        <end position="659"/>
    </location>
</feature>
<dbReference type="Pfam" id="PF12796">
    <property type="entry name" value="Ank_2"/>
    <property type="match status" value="3"/>
</dbReference>
<dbReference type="InterPro" id="IPR002110">
    <property type="entry name" value="Ankyrin_rpt"/>
</dbReference>